<dbReference type="PROSITE" id="PS50235">
    <property type="entry name" value="USP_3"/>
    <property type="match status" value="1"/>
</dbReference>
<feature type="region of interest" description="Disordered" evidence="1">
    <location>
        <begin position="1"/>
        <end position="183"/>
    </location>
</feature>
<dbReference type="GO" id="GO:0005829">
    <property type="term" value="C:cytosol"/>
    <property type="evidence" value="ECO:0007669"/>
    <property type="project" value="TreeGrafter"/>
</dbReference>
<feature type="region of interest" description="Disordered" evidence="1">
    <location>
        <begin position="2528"/>
        <end position="2554"/>
    </location>
</feature>
<dbReference type="Gene3D" id="3.90.70.10">
    <property type="entry name" value="Cysteine proteinases"/>
    <property type="match status" value="1"/>
</dbReference>
<dbReference type="SUPFAM" id="SSF54001">
    <property type="entry name" value="Cysteine proteinases"/>
    <property type="match status" value="1"/>
</dbReference>
<feature type="compositionally biased region" description="Polar residues" evidence="1">
    <location>
        <begin position="50"/>
        <end position="67"/>
    </location>
</feature>
<name>A0AAE8MZX9_9PEZI</name>
<keyword evidence="4" id="KW-1185">Reference proteome</keyword>
<evidence type="ECO:0000259" key="2">
    <source>
        <dbReference type="PROSITE" id="PS50235"/>
    </source>
</evidence>
<reference evidence="3" key="1">
    <citation type="submission" date="2018-03" db="EMBL/GenBank/DDBJ databases">
        <authorList>
            <person name="Guldener U."/>
        </authorList>
    </citation>
    <scope>NUCLEOTIDE SEQUENCE</scope>
</reference>
<dbReference type="InterPro" id="IPR038765">
    <property type="entry name" value="Papain-like_cys_pep_sf"/>
</dbReference>
<evidence type="ECO:0000313" key="3">
    <source>
        <dbReference type="EMBL" id="SPO02793.1"/>
    </source>
</evidence>
<dbReference type="InterPro" id="IPR021905">
    <property type="entry name" value="DUF3517"/>
</dbReference>
<proteinExistence type="predicted"/>
<dbReference type="InterPro" id="IPR028889">
    <property type="entry name" value="USP"/>
</dbReference>
<gene>
    <name evidence="3" type="ORF">DNG_05468</name>
</gene>
<feature type="domain" description="USP" evidence="2">
    <location>
        <begin position="1619"/>
        <end position="1944"/>
    </location>
</feature>
<dbReference type="FunFam" id="3.90.70.10:FF:000136">
    <property type="entry name" value="Ubiquitin C-terminal hydrolase, putative"/>
    <property type="match status" value="1"/>
</dbReference>
<dbReference type="GO" id="GO:0005634">
    <property type="term" value="C:nucleus"/>
    <property type="evidence" value="ECO:0007669"/>
    <property type="project" value="TreeGrafter"/>
</dbReference>
<feature type="compositionally biased region" description="Polar residues" evidence="1">
    <location>
        <begin position="106"/>
        <end position="116"/>
    </location>
</feature>
<dbReference type="InterPro" id="IPR050164">
    <property type="entry name" value="Peptidase_C19"/>
</dbReference>
<dbReference type="Pfam" id="PF12030">
    <property type="entry name" value="DUF3517"/>
    <property type="match status" value="1"/>
</dbReference>
<protein>
    <submittedName>
        <fullName evidence="3">Related to DFFRY protein</fullName>
    </submittedName>
</protein>
<dbReference type="GO" id="GO:0004843">
    <property type="term" value="F:cysteine-type deubiquitinase activity"/>
    <property type="evidence" value="ECO:0007669"/>
    <property type="project" value="InterPro"/>
</dbReference>
<evidence type="ECO:0000256" key="1">
    <source>
        <dbReference type="SAM" id="MobiDB-lite"/>
    </source>
</evidence>
<comment type="caution">
    <text evidence="3">The sequence shown here is derived from an EMBL/GenBank/DDBJ whole genome shotgun (WGS) entry which is preliminary data.</text>
</comment>
<accession>A0AAE8MZX9</accession>
<dbReference type="GO" id="GO:0016579">
    <property type="term" value="P:protein deubiquitination"/>
    <property type="evidence" value="ECO:0007669"/>
    <property type="project" value="InterPro"/>
</dbReference>
<evidence type="ECO:0000313" key="4">
    <source>
        <dbReference type="Proteomes" id="UP001187682"/>
    </source>
</evidence>
<dbReference type="EMBL" id="ONZQ02000007">
    <property type="protein sequence ID" value="SPO02793.1"/>
    <property type="molecule type" value="Genomic_DNA"/>
</dbReference>
<dbReference type="InterPro" id="IPR001394">
    <property type="entry name" value="Peptidase_C19_UCH"/>
</dbReference>
<dbReference type="Proteomes" id="UP001187682">
    <property type="component" value="Unassembled WGS sequence"/>
</dbReference>
<dbReference type="InterPro" id="IPR018200">
    <property type="entry name" value="USP_CS"/>
</dbReference>
<dbReference type="Pfam" id="PF00443">
    <property type="entry name" value="UCH"/>
    <property type="match status" value="1"/>
</dbReference>
<sequence length="2554" mass="287339">MDQASRSPESRDRAASAEPCSTRPNPFDDDDDSSRKRRRTSLSGSRSLSVDTIQSPSDDPSGSSTHTDPLPQPNASVMMDTDPSTPRTPDPSQPADPACLAEPASSRVTINLRNINPSSPTSPTPLKLDDAAPAGSLDRPGHDVKLSVENPECEMKSPRVPNGDQATASPIPTSPVSALSDSESPDIEVVDASGDNDDVVIGDDEPEVSIISGVRSALQDPTLDFPYNDGEPLMETVTRLVHYISNQPQPEETLFESLQVWMDQFIRWAETAGCRSTYRSCLENFGFWQAFPELTWAACNRGLGRTVPRQPITAFYLTFARLTALFVLLDCQILSDTVSDPSTLDSGRIPETLSSGYLTGLHGLTRRDEPRVLNNREAQGTWLRPDGTSELVYRFQTMPGGSLPALVRLVDVQIKLAEKYPRLVDLPAAACQVVSDIIWETERRLHFPAQTPEMIENHKQRLAQGHRFFILVTQALSRAIEKPVNHLSTDGASGQILSLTDIFQCALRGDHQMAGELLSAHHHKHPDLPASLAPGAIAWEWRFNMFEKLIMSSQMQLRVWAVGHMCTDLVMFWRRYGDLQDELGAFLAYFADYLKRTKLVEYILGPTCHPEITLESGNVVGFLLVTKFYEREQTDLLWQTITSSQDRRVADALTRMTANIAHLYDYDQLLYLCEKLQTLPVELFLTATVRHLCEQVFKNLATKCSGERILLNYLPYELCLRLLRQSSVYSAQSQVAYPEIQSFATQKLRDLHQHGPDREGRRSLYLSCIEDIAERSPTTLGSLSGLLISIRHAIPTELKVLTTDHYFAQLLVDELDHAVSVSRSTSGLLVLAGNSNLPRRDFIYNLIYHEPDSITDALGRRLWDLMVGPAAISQDDCTAGWHVLIDAAKQTRFENSFVSTCLSTYFSTLPADCFCVGALRFLKEGIVLRANGNDIALDNQDHVRKSGIEELWRMILTTSDPKVAESATDVLVKDIYIDSRAILDYPHHRARQVHLGLVNRCLEQLRVAAKVITSSGEDSMGGDDEPMVIVATEAQILEQERVFTRSLAVLQRFLLAHQSKAHFAAADLRPLMPPSPTTVAGESAELKFQSFDGDKQSDVRPLNIGRQNTAAALLRSIKEATGFENYRIYYKGQVFLPSETEISKSLEDLRIHDGLILVRREADGTLPSPRIRPGASPLEIEVLSHFAELWGYLSMEEKLAQEIYQFLIRLPADSHILEKLDSSSTSYLEVFPLGQPFKCLYAIHALGEYTDGAQRQRGAANVDGASRPDAYKVAMERAITLALAAVGDAGVIDRCPAGHLKSQLSLQLMSSLVDHLIAWQTSLSGQMTNWPGKTPPLHRLLDILTATASATEDGYSQRLICATYTVIWLLCIVVPSFWGEVTESDAFGSVTQNLLLDPRQALRHKIVNIITDACAKEHRLNVEVAEFLWPYMFAILPQLAQRPESCTQGFELIQSLIFKLLPKLSPVLDLPQLAEQCADLLLGLNSTEDIGDSDPNDHVVGGLITLLHCCVNLDNSIVDPEKQVFRSGTAKDLFWRYLFPVVQEPHQPVPKVLLNRHGRDKLYQVIFELVKGDEEQFRWLLEDLRKLVPFDRDDEEPYDYELPMIFERSKAIRAPCGYVGMRNLSNTCYLNSLFTQLFMNVDFRRFILGANVQDGLDQKLLFQTQKLFSFMQESIRRFVDPGLVAGSIKTYDDTLIDVHNQMDVDEFYNLLFDRWEAQLLGVDERKTLRSFYGGQLVQQVKSNECEHVSERLEPFSAIQCDIKGKGTLQDSLQAYVGGEIMEGDNKYKCSTCDKHVDAVKRACLKDIPDNLIFHLKRFDFNLRTMQRSKINDYFSFPTKIDMRPYTIEHVTNPDEPGPEDVFELVGILVHSGTAESGHYYSYIRERPSWGDKERWVEFNDDLVSPWDPETMESSTFGGPDFRYDSNGVVYDKNYSAYMLFYQRSSTLQPVAKDISVPAKAPVPQDILEHIRTENLYILRRHCLFDPGHASFVGKVFEHYMEQNGRRCSLDYKAERLAMAVALGHLDQVVSRTKDVPDFVEYNDMLSRALFQCAGCALSFFRYFRDRPDAFKALVQRNPEQLVRSESGDLLITALTKIKKDLPVKYGTVETALDDDEVEGWLYSRDVAVVQVQPIFDNLFASFQSALRSWSEVFGTMLRFAQIGGLESAVLLDSELLAGLLKIIQADVSLDLEPCFQRMLANVLRRAHNRPPSYDAIISLADHLMGMLHHPLKGENITERSDTRLQMYVSGETSLQWTSSEVFTIHQEWQSTPVTSTFVYKLLEINQAPVATASILGRLVKATPQMDAKIYNTLRLNILGQMTQSHYNTPYLRAAAVYCKSSLEEEHILRMLVHVTTQCVQLNNSEGAAFLDFFSNVYSVPAPGSVVAAWSIFFHMTAQIAKWAPHLLAYYEGEVRLGTEEFLQRHIFDHGTTPVFGEESGGERRKEILVSTARDLGLNCLMYLRDHFMQDRMQVARDIVVPLQRVVAKTSAYFNLEPEEAGPDQQFAQLSNTVLETLKRMTVDEIEDDGSEWDNSCGSSADLETFDSLADAELQ</sequence>
<feature type="compositionally biased region" description="Polar residues" evidence="1">
    <location>
        <begin position="164"/>
        <end position="182"/>
    </location>
</feature>
<organism evidence="3 4">
    <name type="scientific">Cephalotrichum gorgonifer</name>
    <dbReference type="NCBI Taxonomy" id="2041049"/>
    <lineage>
        <taxon>Eukaryota</taxon>
        <taxon>Fungi</taxon>
        <taxon>Dikarya</taxon>
        <taxon>Ascomycota</taxon>
        <taxon>Pezizomycotina</taxon>
        <taxon>Sordariomycetes</taxon>
        <taxon>Hypocreomycetidae</taxon>
        <taxon>Microascales</taxon>
        <taxon>Microascaceae</taxon>
        <taxon>Cephalotrichum</taxon>
    </lineage>
</organism>
<dbReference type="CDD" id="cd02659">
    <property type="entry name" value="peptidase_C19C"/>
    <property type="match status" value="1"/>
</dbReference>
<dbReference type="PANTHER" id="PTHR24006">
    <property type="entry name" value="UBIQUITIN CARBOXYL-TERMINAL HYDROLASE"/>
    <property type="match status" value="1"/>
</dbReference>
<dbReference type="PROSITE" id="PS00973">
    <property type="entry name" value="USP_2"/>
    <property type="match status" value="1"/>
</dbReference>
<dbReference type="PANTHER" id="PTHR24006:SF827">
    <property type="entry name" value="UBIQUITIN CARBOXYL-TERMINAL HYDROLASE 34"/>
    <property type="match status" value="1"/>
</dbReference>